<dbReference type="RefSeq" id="WP_156358589.1">
    <property type="nucleotide sequence ID" value="NZ_JAMXAX010000059.1"/>
</dbReference>
<name>A0ABV8D9Y6_9BURK</name>
<evidence type="ECO:0008006" key="4">
    <source>
        <dbReference type="Google" id="ProtNLM"/>
    </source>
</evidence>
<dbReference type="Proteomes" id="UP001595693">
    <property type="component" value="Unassembled WGS sequence"/>
</dbReference>
<keyword evidence="3" id="KW-1185">Reference proteome</keyword>
<feature type="transmembrane region" description="Helical" evidence="1">
    <location>
        <begin position="21"/>
        <end position="42"/>
    </location>
</feature>
<gene>
    <name evidence="2" type="ORF">ACFOW3_11155</name>
</gene>
<keyword evidence="1" id="KW-0812">Transmembrane</keyword>
<evidence type="ECO:0000313" key="3">
    <source>
        <dbReference type="Proteomes" id="UP001595693"/>
    </source>
</evidence>
<keyword evidence="1" id="KW-1133">Transmembrane helix</keyword>
<sequence>MNRVWNSTRWKFAAHIAARHALLSLIIAVLAALWIFKGWYAAPFGEMLGVSTLVAVLIAVDVVCGPLLNFYLSNPTKTRRALLVDWTAVGVIQLGALVYGMHALWEARPVMVVFENDRLVVVTAVEIDEAEFSRALPEFQTLPSTGIQLAAVRQPKDADERLQSLEFSLQGVEPSARPSWWIPYSQAESAIRYRAKPLLELAARGTLTAEVLARKLDGININKSDLLYLPITSKMTKDWVAILDSKTLQPIEYVAIDGF</sequence>
<keyword evidence="1" id="KW-0472">Membrane</keyword>
<proteinExistence type="predicted"/>
<comment type="caution">
    <text evidence="2">The sequence shown here is derived from an EMBL/GenBank/DDBJ whole genome shotgun (WGS) entry which is preliminary data.</text>
</comment>
<evidence type="ECO:0000313" key="2">
    <source>
        <dbReference type="EMBL" id="MFC3935180.1"/>
    </source>
</evidence>
<organism evidence="2 3">
    <name type="scientific">Acidovorax facilis</name>
    <dbReference type="NCBI Taxonomy" id="12917"/>
    <lineage>
        <taxon>Bacteria</taxon>
        <taxon>Pseudomonadati</taxon>
        <taxon>Pseudomonadota</taxon>
        <taxon>Betaproteobacteria</taxon>
        <taxon>Burkholderiales</taxon>
        <taxon>Comamonadaceae</taxon>
        <taxon>Acidovorax</taxon>
    </lineage>
</organism>
<dbReference type="EMBL" id="JBHSAJ010000029">
    <property type="protein sequence ID" value="MFC3935180.1"/>
    <property type="molecule type" value="Genomic_DNA"/>
</dbReference>
<accession>A0ABV8D9Y6</accession>
<evidence type="ECO:0000256" key="1">
    <source>
        <dbReference type="SAM" id="Phobius"/>
    </source>
</evidence>
<reference evidence="3" key="1">
    <citation type="journal article" date="2019" name="Int. J. Syst. Evol. Microbiol.">
        <title>The Global Catalogue of Microorganisms (GCM) 10K type strain sequencing project: providing services to taxonomists for standard genome sequencing and annotation.</title>
        <authorList>
            <consortium name="The Broad Institute Genomics Platform"/>
            <consortium name="The Broad Institute Genome Sequencing Center for Infectious Disease"/>
            <person name="Wu L."/>
            <person name="Ma J."/>
        </authorList>
    </citation>
    <scope>NUCLEOTIDE SEQUENCE [LARGE SCALE GENOMIC DNA]</scope>
    <source>
        <strain evidence="3">CCUG 2113</strain>
    </source>
</reference>
<feature type="transmembrane region" description="Helical" evidence="1">
    <location>
        <begin position="83"/>
        <end position="105"/>
    </location>
</feature>
<feature type="transmembrane region" description="Helical" evidence="1">
    <location>
        <begin position="48"/>
        <end position="71"/>
    </location>
</feature>
<protein>
    <recommendedName>
        <fullName evidence="4">FimB</fullName>
    </recommendedName>
</protein>